<dbReference type="EMBL" id="JACHFW010000001">
    <property type="protein sequence ID" value="MBB5263080.1"/>
    <property type="molecule type" value="Genomic_DNA"/>
</dbReference>
<name>A0A7W8M3I3_9FIRM</name>
<feature type="domain" description="DUF58" evidence="1">
    <location>
        <begin position="182"/>
        <end position="292"/>
    </location>
</feature>
<evidence type="ECO:0000313" key="3">
    <source>
        <dbReference type="Proteomes" id="UP000543642"/>
    </source>
</evidence>
<evidence type="ECO:0000313" key="2">
    <source>
        <dbReference type="EMBL" id="MBB5263080.1"/>
    </source>
</evidence>
<gene>
    <name evidence="2" type="ORF">HNP82_000174</name>
</gene>
<proteinExistence type="predicted"/>
<keyword evidence="3" id="KW-1185">Reference proteome</keyword>
<organism evidence="2 3">
    <name type="scientific">Catenibacillus scindens</name>
    <dbReference type="NCBI Taxonomy" id="673271"/>
    <lineage>
        <taxon>Bacteria</taxon>
        <taxon>Bacillati</taxon>
        <taxon>Bacillota</taxon>
        <taxon>Clostridia</taxon>
        <taxon>Lachnospirales</taxon>
        <taxon>Lachnospiraceae</taxon>
        <taxon>Catenibacillus</taxon>
    </lineage>
</organism>
<dbReference type="AlphaFoldDB" id="A0A7W8M3I3"/>
<dbReference type="PANTHER" id="PTHR34351">
    <property type="entry name" value="SLR1927 PROTEIN-RELATED"/>
    <property type="match status" value="1"/>
</dbReference>
<dbReference type="InterPro" id="IPR002881">
    <property type="entry name" value="DUF58"/>
</dbReference>
<accession>A0A7W8M3I3</accession>
<dbReference type="PANTHER" id="PTHR34351:SF2">
    <property type="entry name" value="DUF58 DOMAIN-CONTAINING PROTEIN"/>
    <property type="match status" value="1"/>
</dbReference>
<reference evidence="2 3" key="1">
    <citation type="submission" date="2020-08" db="EMBL/GenBank/DDBJ databases">
        <title>Genomic Encyclopedia of Type Strains, Phase IV (KMG-IV): sequencing the most valuable type-strain genomes for metagenomic binning, comparative biology and taxonomic classification.</title>
        <authorList>
            <person name="Goeker M."/>
        </authorList>
    </citation>
    <scope>NUCLEOTIDE SEQUENCE [LARGE SCALE GENOMIC DNA]</scope>
    <source>
        <strain evidence="2 3">DSM 106146</strain>
    </source>
</reference>
<evidence type="ECO:0000259" key="1">
    <source>
        <dbReference type="Pfam" id="PF01882"/>
    </source>
</evidence>
<dbReference type="Pfam" id="PF01882">
    <property type="entry name" value="DUF58"/>
    <property type="match status" value="1"/>
</dbReference>
<comment type="caution">
    <text evidence="2">The sequence shown here is derived from an EMBL/GenBank/DDBJ whole genome shotgun (WGS) entry which is preliminary data.</text>
</comment>
<dbReference type="RefSeq" id="WP_183770423.1">
    <property type="nucleotide sequence ID" value="NZ_JACHFW010000001.1"/>
</dbReference>
<dbReference type="Proteomes" id="UP000543642">
    <property type="component" value="Unassembled WGS sequence"/>
</dbReference>
<protein>
    <submittedName>
        <fullName evidence="2">Uncharacterized protein (DUF58 family)</fullName>
    </submittedName>
</protein>
<sequence length="377" mass="43956">MNIIFAAFGLFILYMIQKKLYQRNWNKNLNVTMAYSKETAVEGEEAALVEVLVNDKKLPLPALTVKFQTSSRLSFLNSENSSVTDLYYRSDIFSFNGREKITRTLPFTCTRRGYYTITQMALSCTDLLYIEKLTEIRDNFTQLYVYPRYVDIRRLLIPFNQLYGAILSKRRYFEDPFEFRGMREYQPFDSMRRVNWKAFARTGELKVNVYEDTSSQEVCIYLNLENNGYVNHYDIMEENIRLGATLSDMFISKGIPVSLKTNGCDCTSKLPIQVDAGTGAGHQTRLLQSLARIDLELPVRHLSEQIQKDLELGGQIPYIIYITNYCHDDMIKAVNAMARANDSFQMIYTYHRDMQDSFQVSPEILNKTMFWEVEHID</sequence>